<dbReference type="PRINTS" id="PR00111">
    <property type="entry name" value="ABHYDROLASE"/>
</dbReference>
<evidence type="ECO:0000313" key="3">
    <source>
        <dbReference type="Proteomes" id="UP000247810"/>
    </source>
</evidence>
<dbReference type="GO" id="GO:0046464">
    <property type="term" value="P:acylglycerol catabolic process"/>
    <property type="evidence" value="ECO:0007669"/>
    <property type="project" value="TreeGrafter"/>
</dbReference>
<dbReference type="EMBL" id="KZ826173">
    <property type="protein sequence ID" value="PYH87774.1"/>
    <property type="molecule type" value="Genomic_DNA"/>
</dbReference>
<accession>A0A319CRA0</accession>
<proteinExistence type="predicted"/>
<dbReference type="GO" id="GO:0047372">
    <property type="term" value="F:monoacylglycerol lipase activity"/>
    <property type="evidence" value="ECO:0007669"/>
    <property type="project" value="TreeGrafter"/>
</dbReference>
<dbReference type="PANTHER" id="PTHR43798:SF5">
    <property type="entry name" value="MONOACYLGLYCEROL LIPASE ABHD6"/>
    <property type="match status" value="1"/>
</dbReference>
<dbReference type="InterPro" id="IPR029058">
    <property type="entry name" value="AB_hydrolase_fold"/>
</dbReference>
<feature type="domain" description="AB hydrolase-1" evidence="1">
    <location>
        <begin position="28"/>
        <end position="133"/>
    </location>
</feature>
<protein>
    <submittedName>
        <fullName evidence="2">Alpha/beta-hydrolase</fullName>
    </submittedName>
</protein>
<dbReference type="VEuPathDB" id="FungiDB:BO71DRAFT_436395"/>
<keyword evidence="2" id="KW-0378">Hydrolase</keyword>
<dbReference type="InterPro" id="IPR000073">
    <property type="entry name" value="AB_hydrolase_1"/>
</dbReference>
<organism evidence="2 3">
    <name type="scientific">Aspergillus ellipticus CBS 707.79</name>
    <dbReference type="NCBI Taxonomy" id="1448320"/>
    <lineage>
        <taxon>Eukaryota</taxon>
        <taxon>Fungi</taxon>
        <taxon>Dikarya</taxon>
        <taxon>Ascomycota</taxon>
        <taxon>Pezizomycotina</taxon>
        <taxon>Eurotiomycetes</taxon>
        <taxon>Eurotiomycetidae</taxon>
        <taxon>Eurotiales</taxon>
        <taxon>Aspergillaceae</taxon>
        <taxon>Aspergillus</taxon>
        <taxon>Aspergillus subgen. Circumdati</taxon>
    </lineage>
</organism>
<dbReference type="Pfam" id="PF00561">
    <property type="entry name" value="Abhydrolase_1"/>
    <property type="match status" value="1"/>
</dbReference>
<evidence type="ECO:0000259" key="1">
    <source>
        <dbReference type="Pfam" id="PF00561"/>
    </source>
</evidence>
<dbReference type="STRING" id="1448320.A0A319CRA0"/>
<sequence length="267" mass="27931">MPTVTVNNHQIYYADSHPDGAPADGLTTFIFIHGLGSSQNYYFPILPYLASHRCITLDTYGAARSTYTGDAISIGSIAADVVGVLDALHVAQAVVVGHSMGGLVVTLLGAEYADRVKAVVAIGPTHPSEKLATVMTQRSDIVSDAGMEPMANTIPNGATGPHCSPLARSFIRELLIGQNPKGYAALCRAIATAPVIDYSAVKAPFLLIAGEEDKSASMEGCQHIFGEVSSAHKKLEVLAGIGHWHCLEAPEEVGKAIASFAGGCLMT</sequence>
<evidence type="ECO:0000313" key="2">
    <source>
        <dbReference type="EMBL" id="PYH87774.1"/>
    </source>
</evidence>
<dbReference type="Proteomes" id="UP000247810">
    <property type="component" value="Unassembled WGS sequence"/>
</dbReference>
<dbReference type="PANTHER" id="PTHR43798">
    <property type="entry name" value="MONOACYLGLYCEROL LIPASE"/>
    <property type="match status" value="1"/>
</dbReference>
<dbReference type="GO" id="GO:0016020">
    <property type="term" value="C:membrane"/>
    <property type="evidence" value="ECO:0007669"/>
    <property type="project" value="TreeGrafter"/>
</dbReference>
<reference evidence="2 3" key="1">
    <citation type="submission" date="2018-02" db="EMBL/GenBank/DDBJ databases">
        <title>The genomes of Aspergillus section Nigri reveals drivers in fungal speciation.</title>
        <authorList>
            <consortium name="DOE Joint Genome Institute"/>
            <person name="Vesth T.C."/>
            <person name="Nybo J."/>
            <person name="Theobald S."/>
            <person name="Brandl J."/>
            <person name="Frisvad J.C."/>
            <person name="Nielsen K.F."/>
            <person name="Lyhne E.K."/>
            <person name="Kogle M.E."/>
            <person name="Kuo A."/>
            <person name="Riley R."/>
            <person name="Clum A."/>
            <person name="Nolan M."/>
            <person name="Lipzen A."/>
            <person name="Salamov A."/>
            <person name="Henrissat B."/>
            <person name="Wiebenga A."/>
            <person name="De vries R.P."/>
            <person name="Grigoriev I.V."/>
            <person name="Mortensen U.H."/>
            <person name="Andersen M.R."/>
            <person name="Baker S.E."/>
        </authorList>
    </citation>
    <scope>NUCLEOTIDE SEQUENCE [LARGE SCALE GENOMIC DNA]</scope>
    <source>
        <strain evidence="2 3">CBS 707.79</strain>
    </source>
</reference>
<dbReference type="OrthoDB" id="408373at2759"/>
<dbReference type="Gene3D" id="3.40.50.1820">
    <property type="entry name" value="alpha/beta hydrolase"/>
    <property type="match status" value="1"/>
</dbReference>
<gene>
    <name evidence="2" type="ORF">BO71DRAFT_436395</name>
</gene>
<dbReference type="InterPro" id="IPR050266">
    <property type="entry name" value="AB_hydrolase_sf"/>
</dbReference>
<keyword evidence="3" id="KW-1185">Reference proteome</keyword>
<dbReference type="SUPFAM" id="SSF53474">
    <property type="entry name" value="alpha/beta-Hydrolases"/>
    <property type="match status" value="1"/>
</dbReference>
<name>A0A319CRA0_9EURO</name>
<dbReference type="AlphaFoldDB" id="A0A319CRA0"/>